<organism evidence="4 5">
    <name type="scientific">Paragonimus westermani</name>
    <dbReference type="NCBI Taxonomy" id="34504"/>
    <lineage>
        <taxon>Eukaryota</taxon>
        <taxon>Metazoa</taxon>
        <taxon>Spiralia</taxon>
        <taxon>Lophotrochozoa</taxon>
        <taxon>Platyhelminthes</taxon>
        <taxon>Trematoda</taxon>
        <taxon>Digenea</taxon>
        <taxon>Plagiorchiida</taxon>
        <taxon>Troglotremata</taxon>
        <taxon>Troglotrematidae</taxon>
        <taxon>Paragonimus</taxon>
    </lineage>
</organism>
<dbReference type="Pfam" id="PF11427">
    <property type="entry name" value="HTH_Tnp_Tc3_1"/>
    <property type="match status" value="1"/>
</dbReference>
<accession>A0A5J4N2K2</accession>
<comment type="caution">
    <text evidence="4">The sequence shown here is derived from an EMBL/GenBank/DDBJ whole genome shotgun (WGS) entry which is preliminary data.</text>
</comment>
<feature type="domain" description="Transposable element Tc3 transposase-like DNA-binding HTH" evidence="3">
    <location>
        <begin position="85"/>
        <end position="122"/>
    </location>
</feature>
<protein>
    <recommendedName>
        <fullName evidence="6">Transposable element Tc3 transposase</fullName>
    </recommendedName>
</protein>
<dbReference type="AlphaFoldDB" id="A0A5J4N2K2"/>
<dbReference type="InterPro" id="IPR036397">
    <property type="entry name" value="RNaseH_sf"/>
</dbReference>
<evidence type="ECO:0000313" key="5">
    <source>
        <dbReference type="Proteomes" id="UP000324629"/>
    </source>
</evidence>
<feature type="domain" description="Tc1-like transposase DDE" evidence="2">
    <location>
        <begin position="162"/>
        <end position="313"/>
    </location>
</feature>
<name>A0A5J4N2K2_9TREM</name>
<evidence type="ECO:0008006" key="6">
    <source>
        <dbReference type="Google" id="ProtNLM"/>
    </source>
</evidence>
<dbReference type="EMBL" id="QNGE01025382">
    <property type="protein sequence ID" value="KAA3669811.1"/>
    <property type="molecule type" value="Genomic_DNA"/>
</dbReference>
<keyword evidence="5" id="KW-1185">Reference proteome</keyword>
<dbReference type="Gene3D" id="3.30.420.10">
    <property type="entry name" value="Ribonuclease H-like superfamily/Ribonuclease H"/>
    <property type="match status" value="1"/>
</dbReference>
<dbReference type="PANTHER" id="PTHR23022">
    <property type="entry name" value="TRANSPOSABLE ELEMENT-RELATED"/>
    <property type="match status" value="1"/>
</dbReference>
<dbReference type="Pfam" id="PF13358">
    <property type="entry name" value="DDE_3"/>
    <property type="match status" value="1"/>
</dbReference>
<dbReference type="InterPro" id="IPR025898">
    <property type="entry name" value="Tc3_transposase_DNA-bd_dom"/>
</dbReference>
<dbReference type="InterPro" id="IPR048703">
    <property type="entry name" value="Tnp_Tc3-like_HTH"/>
</dbReference>
<dbReference type="PANTHER" id="PTHR23022:SF129">
    <property type="entry name" value="TRANSPOSABLE ELEMENT TC3 TRANSPOSASE"/>
    <property type="match status" value="1"/>
</dbReference>
<evidence type="ECO:0000313" key="4">
    <source>
        <dbReference type="EMBL" id="KAA3669811.1"/>
    </source>
</evidence>
<reference evidence="4 5" key="1">
    <citation type="journal article" date="2019" name="Gigascience">
        <title>Whole-genome sequence of the oriental lung fluke Paragonimus westermani.</title>
        <authorList>
            <person name="Oey H."/>
            <person name="Zakrzewski M."/>
            <person name="Narain K."/>
            <person name="Devi K.R."/>
            <person name="Agatsuma T."/>
            <person name="Nawaratna S."/>
            <person name="Gobert G.N."/>
            <person name="Jones M.K."/>
            <person name="Ragan M.A."/>
            <person name="McManus D.P."/>
            <person name="Krause L."/>
        </authorList>
    </citation>
    <scope>NUCLEOTIDE SEQUENCE [LARGE SCALE GENOMIC DNA]</scope>
    <source>
        <strain evidence="4 5">IND2009</strain>
    </source>
</reference>
<sequence length="352" mass="41066">MGSLARVTICFYRYTRQSFLNMGRGKVLTAIEKGQIQALASQNMSGNKIAQELRRSRHVVQNFLRQRERYGTKKSSGRPSSFTLRDRRRILRAASNQATSLNEIKARLHIRQSTSTIWRAIRSSGTISRDKMRRAPKLQVHHKTKRLQWAREKMTWSSEWRRIIFTDEKKWNLDGPDGDRYYWHDLRKEPLLFSKRHFGGGSVMAWAGFGWNGKTELVFINGTLNSEKYQQLLQTSLLPVSRAIGGRDWIFQQDNAPCHASLSTRNWLQTKRVRVLDWPAISPDLNPIENLWGILTRRVYRNGRQFESVDELKETLTQEWQRITVQELQNLVNSMPNRIFHVINGNGSSVNN</sequence>
<dbReference type="Pfam" id="PF21517">
    <property type="entry name" value="HTH_Tnp_Tc3_2_like"/>
    <property type="match status" value="1"/>
</dbReference>
<dbReference type="Gene3D" id="1.10.10.60">
    <property type="entry name" value="Homeodomain-like"/>
    <property type="match status" value="1"/>
</dbReference>
<dbReference type="InterPro" id="IPR036388">
    <property type="entry name" value="WH-like_DNA-bd_sf"/>
</dbReference>
<feature type="domain" description="Tc3 transposase DNA binding" evidence="1">
    <location>
        <begin position="24"/>
        <end position="72"/>
    </location>
</feature>
<dbReference type="GO" id="GO:0003677">
    <property type="term" value="F:DNA binding"/>
    <property type="evidence" value="ECO:0007669"/>
    <property type="project" value="InterPro"/>
</dbReference>
<gene>
    <name evidence="4" type="ORF">DEA37_0009771</name>
</gene>
<dbReference type="SUPFAM" id="SSF46689">
    <property type="entry name" value="Homeodomain-like"/>
    <property type="match status" value="1"/>
</dbReference>
<dbReference type="Gene3D" id="1.10.10.10">
    <property type="entry name" value="Winged helix-like DNA-binding domain superfamily/Winged helix DNA-binding domain"/>
    <property type="match status" value="1"/>
</dbReference>
<dbReference type="InterPro" id="IPR052338">
    <property type="entry name" value="Transposase_5"/>
</dbReference>
<evidence type="ECO:0000259" key="3">
    <source>
        <dbReference type="Pfam" id="PF21517"/>
    </source>
</evidence>
<evidence type="ECO:0000259" key="1">
    <source>
        <dbReference type="Pfam" id="PF11427"/>
    </source>
</evidence>
<evidence type="ECO:0000259" key="2">
    <source>
        <dbReference type="Pfam" id="PF13358"/>
    </source>
</evidence>
<dbReference type="Proteomes" id="UP000324629">
    <property type="component" value="Unassembled WGS sequence"/>
</dbReference>
<dbReference type="InterPro" id="IPR038717">
    <property type="entry name" value="Tc1-like_DDE_dom"/>
</dbReference>
<proteinExistence type="predicted"/>
<dbReference type="InterPro" id="IPR009057">
    <property type="entry name" value="Homeodomain-like_sf"/>
</dbReference>